<evidence type="ECO:0000256" key="1">
    <source>
        <dbReference type="SAM" id="Phobius"/>
    </source>
</evidence>
<dbReference type="Gene3D" id="1.20.120.1220">
    <property type="match status" value="1"/>
</dbReference>
<organism evidence="3 4">
    <name type="scientific">Loktanella salsilacus</name>
    <dbReference type="NCBI Taxonomy" id="195913"/>
    <lineage>
        <taxon>Bacteria</taxon>
        <taxon>Pseudomonadati</taxon>
        <taxon>Pseudomonadota</taxon>
        <taxon>Alphaproteobacteria</taxon>
        <taxon>Rhodobacterales</taxon>
        <taxon>Roseobacteraceae</taxon>
        <taxon>Loktanella</taxon>
    </lineage>
</organism>
<dbReference type="InterPro" id="IPR000045">
    <property type="entry name" value="Prepilin_IV_endopep_pep"/>
</dbReference>
<name>A0A1I4D0Q6_9RHOB</name>
<feature type="transmembrane region" description="Helical" evidence="1">
    <location>
        <begin position="141"/>
        <end position="161"/>
    </location>
</feature>
<keyword evidence="4" id="KW-1185">Reference proteome</keyword>
<dbReference type="EMBL" id="FOTF01000003">
    <property type="protein sequence ID" value="SFK86725.1"/>
    <property type="molecule type" value="Genomic_DNA"/>
</dbReference>
<dbReference type="OrthoDB" id="7709484at2"/>
<dbReference type="AlphaFoldDB" id="A0A1I4D0Q6"/>
<dbReference type="Proteomes" id="UP000199550">
    <property type="component" value="Unassembled WGS sequence"/>
</dbReference>
<reference evidence="3 4" key="1">
    <citation type="submission" date="2016-10" db="EMBL/GenBank/DDBJ databases">
        <authorList>
            <person name="de Groot N.N."/>
        </authorList>
    </citation>
    <scope>NUCLEOTIDE SEQUENCE [LARGE SCALE GENOMIC DNA]</scope>
    <source>
        <strain evidence="3 4">DSM 16199</strain>
    </source>
</reference>
<feature type="domain" description="Prepilin type IV endopeptidase peptidase" evidence="2">
    <location>
        <begin position="14"/>
        <end position="114"/>
    </location>
</feature>
<evidence type="ECO:0000259" key="2">
    <source>
        <dbReference type="Pfam" id="PF01478"/>
    </source>
</evidence>
<keyword evidence="1" id="KW-1133">Transmembrane helix</keyword>
<dbReference type="Pfam" id="PF01478">
    <property type="entry name" value="Peptidase_A24"/>
    <property type="match status" value="1"/>
</dbReference>
<feature type="transmembrane region" description="Helical" evidence="1">
    <location>
        <begin position="32"/>
        <end position="52"/>
    </location>
</feature>
<feature type="transmembrane region" description="Helical" evidence="1">
    <location>
        <begin position="103"/>
        <end position="121"/>
    </location>
</feature>
<proteinExistence type="predicted"/>
<feature type="transmembrane region" description="Helical" evidence="1">
    <location>
        <begin position="58"/>
        <end position="82"/>
    </location>
</feature>
<dbReference type="STRING" id="195913.SAMN04488004_103124"/>
<accession>A0A1I4D0Q6</accession>
<sequence>MVLSATAAWWFMIVAIPVGLWVAYTDLSRMKITNAAVMTLFAGYVVLGYFALPLEAYLWGYVHMIVVLIIGIALNAVGAVGAGDAKFAAAAAPMIATGDIAPLLYLFSLCLLGGWAIHRIARMTPLRRLAPDWASWTSGRRFPMGLPLAMTLLAYLGLVIYRGY</sequence>
<keyword evidence="1" id="KW-0812">Transmembrane</keyword>
<protein>
    <submittedName>
        <fullName evidence="3">Prepilin peptidase CpaA</fullName>
    </submittedName>
</protein>
<evidence type="ECO:0000313" key="3">
    <source>
        <dbReference type="EMBL" id="SFK86725.1"/>
    </source>
</evidence>
<evidence type="ECO:0000313" key="4">
    <source>
        <dbReference type="Proteomes" id="UP000199550"/>
    </source>
</evidence>
<dbReference type="RefSeq" id="WP_090185702.1">
    <property type="nucleotide sequence ID" value="NZ_CAXIDI010000001.1"/>
</dbReference>
<feature type="transmembrane region" description="Helical" evidence="1">
    <location>
        <begin position="6"/>
        <end position="25"/>
    </location>
</feature>
<gene>
    <name evidence="3" type="ORF">SAMN04488004_103124</name>
</gene>
<keyword evidence="1" id="KW-0472">Membrane</keyword>